<evidence type="ECO:0000313" key="3">
    <source>
        <dbReference type="Proteomes" id="UP000789831"/>
    </source>
</evidence>
<sequence length="324" mass="37254">MENALTANPWVEPHENTIVPNFSSSGLQKTMLDLTANWKSLSELQKTMPDSTANWKSLSELQKTMLDLTANWKSLSELQKTMPDSTANWKSLSELQKTMADSTANRKKELVTIEENQHTNVASGARRHKRSRVHTTNSTPYSRRYTLPEVGEEINNSWKVISSSVSSIYKQIKDVYKFPVPPELHPQFSSEDPISSDSSNKYIQWPSFDTDIRQMMLDTAEKFDYQAPPPQQNSGNALRRVRTRMRMVLPYARPADYLKNSYFRRLKDFIKPPIVNSYFKILNWLSDASTDFKDFLLIGNTGDDPFVLYMKENPSLFNQTNSTS</sequence>
<evidence type="ECO:0000313" key="2">
    <source>
        <dbReference type="EMBL" id="CAG8434672.1"/>
    </source>
</evidence>
<dbReference type="EMBL" id="CAJVPL010000019">
    <property type="protein sequence ID" value="CAG8434672.1"/>
    <property type="molecule type" value="Genomic_DNA"/>
</dbReference>
<accession>A0A9N8V2W8</accession>
<dbReference type="OrthoDB" id="10517612at2759"/>
<gene>
    <name evidence="2" type="ORF">AGERDE_LOCUS395</name>
</gene>
<protein>
    <submittedName>
        <fullName evidence="2">12380_t:CDS:1</fullName>
    </submittedName>
</protein>
<proteinExistence type="predicted"/>
<keyword evidence="3" id="KW-1185">Reference proteome</keyword>
<dbReference type="Proteomes" id="UP000789831">
    <property type="component" value="Unassembled WGS sequence"/>
</dbReference>
<evidence type="ECO:0000256" key="1">
    <source>
        <dbReference type="SAM" id="MobiDB-lite"/>
    </source>
</evidence>
<feature type="region of interest" description="Disordered" evidence="1">
    <location>
        <begin position="114"/>
        <end position="140"/>
    </location>
</feature>
<organism evidence="2 3">
    <name type="scientific">Ambispora gerdemannii</name>
    <dbReference type="NCBI Taxonomy" id="144530"/>
    <lineage>
        <taxon>Eukaryota</taxon>
        <taxon>Fungi</taxon>
        <taxon>Fungi incertae sedis</taxon>
        <taxon>Mucoromycota</taxon>
        <taxon>Glomeromycotina</taxon>
        <taxon>Glomeromycetes</taxon>
        <taxon>Archaeosporales</taxon>
        <taxon>Ambisporaceae</taxon>
        <taxon>Ambispora</taxon>
    </lineage>
</organism>
<dbReference type="AlphaFoldDB" id="A0A9N8V2W8"/>
<reference evidence="2" key="1">
    <citation type="submission" date="2021-06" db="EMBL/GenBank/DDBJ databases">
        <authorList>
            <person name="Kallberg Y."/>
            <person name="Tangrot J."/>
            <person name="Rosling A."/>
        </authorList>
    </citation>
    <scope>NUCLEOTIDE SEQUENCE</scope>
    <source>
        <strain evidence="2">MT106</strain>
    </source>
</reference>
<name>A0A9N8V2W8_9GLOM</name>
<comment type="caution">
    <text evidence="2">The sequence shown here is derived from an EMBL/GenBank/DDBJ whole genome shotgun (WGS) entry which is preliminary data.</text>
</comment>